<proteinExistence type="predicted"/>
<accession>A0ABW5BQ22</accession>
<name>A0ABW5BQ22_9PROT</name>
<protein>
    <submittedName>
        <fullName evidence="1">Uncharacterized protein</fullName>
    </submittedName>
</protein>
<dbReference type="Proteomes" id="UP001597294">
    <property type="component" value="Unassembled WGS sequence"/>
</dbReference>
<gene>
    <name evidence="1" type="ORF">ACFSKO_15040</name>
</gene>
<sequence>MAKLDMDGPLKLEEKVILKEVIQPMPGSFALGHLAANRSFEVLYVSYSETTVQEALLTCLKKRIGQGGFMDKLTGKNKINAFKYSYANSVEACFHKTCKNFHDFGGLKVLNNKEHPRPPKKSDWICSRCTEELTASFKVKAG</sequence>
<reference evidence="2" key="1">
    <citation type="journal article" date="2019" name="Int. J. Syst. Evol. Microbiol.">
        <title>The Global Catalogue of Microorganisms (GCM) 10K type strain sequencing project: providing services to taxonomists for standard genome sequencing and annotation.</title>
        <authorList>
            <consortium name="The Broad Institute Genomics Platform"/>
            <consortium name="The Broad Institute Genome Sequencing Center for Infectious Disease"/>
            <person name="Wu L."/>
            <person name="Ma J."/>
        </authorList>
    </citation>
    <scope>NUCLEOTIDE SEQUENCE [LARGE SCALE GENOMIC DNA]</scope>
    <source>
        <strain evidence="2">CGMCC 4.7192</strain>
    </source>
</reference>
<evidence type="ECO:0000313" key="2">
    <source>
        <dbReference type="Proteomes" id="UP001597294"/>
    </source>
</evidence>
<organism evidence="1 2">
    <name type="scientific">Kiloniella antarctica</name>
    <dbReference type="NCBI Taxonomy" id="1550907"/>
    <lineage>
        <taxon>Bacteria</taxon>
        <taxon>Pseudomonadati</taxon>
        <taxon>Pseudomonadota</taxon>
        <taxon>Alphaproteobacteria</taxon>
        <taxon>Rhodospirillales</taxon>
        <taxon>Kiloniellaceae</taxon>
        <taxon>Kiloniella</taxon>
    </lineage>
</organism>
<comment type="caution">
    <text evidence="1">The sequence shown here is derived from an EMBL/GenBank/DDBJ whole genome shotgun (WGS) entry which is preliminary data.</text>
</comment>
<dbReference type="EMBL" id="JBHUII010000008">
    <property type="protein sequence ID" value="MFD2206943.1"/>
    <property type="molecule type" value="Genomic_DNA"/>
</dbReference>
<keyword evidence="2" id="KW-1185">Reference proteome</keyword>
<evidence type="ECO:0000313" key="1">
    <source>
        <dbReference type="EMBL" id="MFD2206943.1"/>
    </source>
</evidence>
<dbReference type="RefSeq" id="WP_380253078.1">
    <property type="nucleotide sequence ID" value="NZ_JBHUII010000008.1"/>
</dbReference>